<keyword evidence="3" id="KW-1185">Reference proteome</keyword>
<evidence type="ECO:0000313" key="3">
    <source>
        <dbReference type="Proteomes" id="UP001189122"/>
    </source>
</evidence>
<feature type="chain" id="PRO_5047042658" evidence="1">
    <location>
        <begin position="26"/>
        <end position="120"/>
    </location>
</feature>
<gene>
    <name evidence="2" type="ORF">SI7747_UN021937</name>
</gene>
<dbReference type="EMBL" id="CACRZD030000371">
    <property type="protein sequence ID" value="CAA6675595.1"/>
    <property type="molecule type" value="Genomic_DNA"/>
</dbReference>
<dbReference type="Proteomes" id="UP001189122">
    <property type="component" value="Unassembled WGS sequence"/>
</dbReference>
<keyword evidence="1" id="KW-0732">Signal</keyword>
<proteinExistence type="predicted"/>
<sequence length="120" mass="13529">MASKALPLMAFLLIAMLLVSAVVDATETLDTETETSVDQSGYYPNRPYCRYRCCYRYRYYYRYGYRYATTVDAAARSSTRLPREGRLRRRHSVCGSWACRRTAGTGRRSALDGGAGPSSP</sequence>
<feature type="signal peptide" evidence="1">
    <location>
        <begin position="1"/>
        <end position="25"/>
    </location>
</feature>
<protein>
    <submittedName>
        <fullName evidence="2">Uncharacterized protein</fullName>
    </submittedName>
</protein>
<evidence type="ECO:0000256" key="1">
    <source>
        <dbReference type="SAM" id="SignalP"/>
    </source>
</evidence>
<organism evidence="2 3">
    <name type="scientific">Spirodela intermedia</name>
    <name type="common">Intermediate duckweed</name>
    <dbReference type="NCBI Taxonomy" id="51605"/>
    <lineage>
        <taxon>Eukaryota</taxon>
        <taxon>Viridiplantae</taxon>
        <taxon>Streptophyta</taxon>
        <taxon>Embryophyta</taxon>
        <taxon>Tracheophyta</taxon>
        <taxon>Spermatophyta</taxon>
        <taxon>Magnoliopsida</taxon>
        <taxon>Liliopsida</taxon>
        <taxon>Araceae</taxon>
        <taxon>Lemnoideae</taxon>
        <taxon>Spirodela</taxon>
    </lineage>
</organism>
<evidence type="ECO:0000313" key="2">
    <source>
        <dbReference type="EMBL" id="CAA6675595.1"/>
    </source>
</evidence>
<comment type="caution">
    <text evidence="2">The sequence shown here is derived from an EMBL/GenBank/DDBJ whole genome shotgun (WGS) entry which is preliminary data.</text>
</comment>
<reference evidence="3" key="1">
    <citation type="journal article" date="2020" name="Sci. Rep.">
        <title>Chromosome-scale genome assembly for the duckweed Spirodela intermedia, integrating cytogenetic maps, PacBio and Oxford Nanopore libraries.</title>
        <authorList>
            <person name="Hoang P.T.N."/>
            <person name="Fiebig A."/>
            <person name="Novak P."/>
            <person name="Macas J."/>
            <person name="Cao H.X."/>
            <person name="Stepanenko A."/>
            <person name="Chen G."/>
            <person name="Borisjuk N."/>
            <person name="Scholz U."/>
            <person name="Schubert I."/>
        </authorList>
    </citation>
    <scope>NUCLEOTIDE SEQUENCE [LARGE SCALE GENOMIC DNA]</scope>
</reference>
<name>A0ABN7EE02_SPIIN</name>
<accession>A0ABN7EE02</accession>